<dbReference type="PROSITE" id="PS00233">
    <property type="entry name" value="CHIT_BIND_RR_1"/>
    <property type="match status" value="1"/>
</dbReference>
<comment type="caution">
    <text evidence="4">The sequence shown here is derived from an EMBL/GenBank/DDBJ whole genome shotgun (WGS) entry which is preliminary data.</text>
</comment>
<dbReference type="InterPro" id="IPR051217">
    <property type="entry name" value="Insect_Cuticle_Struc_Prot"/>
</dbReference>
<dbReference type="PROSITE" id="PS51155">
    <property type="entry name" value="CHIT_BIND_RR_2"/>
    <property type="match status" value="1"/>
</dbReference>
<keyword evidence="1 2" id="KW-0193">Cuticle</keyword>
<dbReference type="PANTHER" id="PTHR12236:SF95">
    <property type="entry name" value="CUTICULAR PROTEIN 76BD, ISOFORM C-RELATED"/>
    <property type="match status" value="1"/>
</dbReference>
<keyword evidence="5" id="KW-1185">Reference proteome</keyword>
<dbReference type="PANTHER" id="PTHR12236">
    <property type="entry name" value="STRUCTURAL CONTITUENT OF CUTICLE"/>
    <property type="match status" value="1"/>
</dbReference>
<sequence length="189" mass="20564">MRFSSMVSDLRFGVSSSFLDDGDETVVFVGVVLHGAGSSISFLQTVRSLHCVSIPGLPLFLDVTGINNSLLNQIYLSFIKVLPFIAIVAALLAAVVASPGYSAEDHHHEHPKYKFEYAVHDPHTGDVKEQWESRDGDAVKGSYSLKEADGGTRTVEYHADKHNGFVAVVKKAGGHSKPEITYHGAKPHY</sequence>
<dbReference type="InterPro" id="IPR031311">
    <property type="entry name" value="CHIT_BIND_RR_consensus"/>
</dbReference>
<organism evidence="4 5">
    <name type="scientific">Periplaneta americana</name>
    <name type="common">American cockroach</name>
    <name type="synonym">Blatta americana</name>
    <dbReference type="NCBI Taxonomy" id="6978"/>
    <lineage>
        <taxon>Eukaryota</taxon>
        <taxon>Metazoa</taxon>
        <taxon>Ecdysozoa</taxon>
        <taxon>Arthropoda</taxon>
        <taxon>Hexapoda</taxon>
        <taxon>Insecta</taxon>
        <taxon>Pterygota</taxon>
        <taxon>Neoptera</taxon>
        <taxon>Polyneoptera</taxon>
        <taxon>Dictyoptera</taxon>
        <taxon>Blattodea</taxon>
        <taxon>Blattoidea</taxon>
        <taxon>Blattidae</taxon>
        <taxon>Blattinae</taxon>
        <taxon>Periplaneta</taxon>
    </lineage>
</organism>
<evidence type="ECO:0000313" key="4">
    <source>
        <dbReference type="EMBL" id="KAJ4444251.1"/>
    </source>
</evidence>
<feature type="transmembrane region" description="Helical" evidence="3">
    <location>
        <begin position="74"/>
        <end position="97"/>
    </location>
</feature>
<dbReference type="InterPro" id="IPR000618">
    <property type="entry name" value="Insect_cuticle"/>
</dbReference>
<keyword evidence="3" id="KW-1133">Transmembrane helix</keyword>
<evidence type="ECO:0000313" key="5">
    <source>
        <dbReference type="Proteomes" id="UP001148838"/>
    </source>
</evidence>
<keyword evidence="3" id="KW-0812">Transmembrane</keyword>
<dbReference type="EMBL" id="JAJSOF020000011">
    <property type="protein sequence ID" value="KAJ4444251.1"/>
    <property type="molecule type" value="Genomic_DNA"/>
</dbReference>
<proteinExistence type="predicted"/>
<protein>
    <recommendedName>
        <fullName evidence="6">Cuticle protein 19</fullName>
    </recommendedName>
</protein>
<dbReference type="Pfam" id="PF00379">
    <property type="entry name" value="Chitin_bind_4"/>
    <property type="match status" value="1"/>
</dbReference>
<reference evidence="4 5" key="1">
    <citation type="journal article" date="2022" name="Allergy">
        <title>Genome assembly and annotation of Periplaneta americana reveal a comprehensive cockroach allergen profile.</title>
        <authorList>
            <person name="Wang L."/>
            <person name="Xiong Q."/>
            <person name="Saelim N."/>
            <person name="Wang L."/>
            <person name="Nong W."/>
            <person name="Wan A.T."/>
            <person name="Shi M."/>
            <person name="Liu X."/>
            <person name="Cao Q."/>
            <person name="Hui J.H.L."/>
            <person name="Sookrung N."/>
            <person name="Leung T.F."/>
            <person name="Tungtrongchitr A."/>
            <person name="Tsui S.K.W."/>
        </authorList>
    </citation>
    <scope>NUCLEOTIDE SEQUENCE [LARGE SCALE GENOMIC DNA]</scope>
    <source>
        <strain evidence="4">PWHHKU_190912</strain>
    </source>
</reference>
<evidence type="ECO:0000256" key="1">
    <source>
        <dbReference type="ARBA" id="ARBA00022460"/>
    </source>
</evidence>
<dbReference type="Proteomes" id="UP001148838">
    <property type="component" value="Unassembled WGS sequence"/>
</dbReference>
<accession>A0ABQ8TCH1</accession>
<evidence type="ECO:0008006" key="6">
    <source>
        <dbReference type="Google" id="ProtNLM"/>
    </source>
</evidence>
<keyword evidence="3" id="KW-0472">Membrane</keyword>
<name>A0ABQ8TCH1_PERAM</name>
<evidence type="ECO:0000256" key="3">
    <source>
        <dbReference type="SAM" id="Phobius"/>
    </source>
</evidence>
<gene>
    <name evidence="4" type="ORF">ANN_06043</name>
</gene>
<dbReference type="PRINTS" id="PR00947">
    <property type="entry name" value="CUTICLE"/>
</dbReference>
<evidence type="ECO:0000256" key="2">
    <source>
        <dbReference type="PROSITE-ProRule" id="PRU00497"/>
    </source>
</evidence>